<keyword evidence="2" id="KW-1003">Cell membrane</keyword>
<dbReference type="CDD" id="cd08311">
    <property type="entry name" value="Death_p75NR"/>
    <property type="match status" value="1"/>
</dbReference>
<dbReference type="GO" id="GO:0015026">
    <property type="term" value="F:coreceptor activity"/>
    <property type="evidence" value="ECO:0007669"/>
    <property type="project" value="TreeGrafter"/>
</dbReference>
<dbReference type="InParanoid" id="H2ZV80"/>
<dbReference type="Pfam" id="PF00531">
    <property type="entry name" value="Death"/>
    <property type="match status" value="1"/>
</dbReference>
<keyword evidence="12" id="KW-1185">Reference proteome</keyword>
<feature type="region of interest" description="Disordered" evidence="8">
    <location>
        <begin position="57"/>
        <end position="110"/>
    </location>
</feature>
<dbReference type="Gene3D" id="6.10.250.1780">
    <property type="match status" value="1"/>
</dbReference>
<evidence type="ECO:0000256" key="3">
    <source>
        <dbReference type="ARBA" id="ARBA00022692"/>
    </source>
</evidence>
<name>H2ZV80_LATCH</name>
<dbReference type="OMA" id="MVHVDKT"/>
<comment type="subcellular location">
    <subcellularLocation>
        <location evidence="1">Cell membrane</location>
        <topology evidence="1">Single-pass membrane protein</topology>
    </subcellularLocation>
</comment>
<keyword evidence="5 9" id="KW-1133">Transmembrane helix</keyword>
<dbReference type="HOGENOM" id="CLU_1387070_0_0_1"/>
<dbReference type="Ensembl" id="ENSLACT00000001313.1">
    <property type="protein sequence ID" value="ENSLACP00000001301.1"/>
    <property type="gene ID" value="ENSLACG00000001167.1"/>
</dbReference>
<dbReference type="Gene3D" id="1.10.533.10">
    <property type="entry name" value="Death Domain, Fas"/>
    <property type="match status" value="1"/>
</dbReference>
<dbReference type="PANTHER" id="PTHR46605">
    <property type="entry name" value="TUMOR NECROSIS FACTOR RECEPTOR"/>
    <property type="match status" value="1"/>
</dbReference>
<evidence type="ECO:0000256" key="4">
    <source>
        <dbReference type="ARBA" id="ARBA00022703"/>
    </source>
</evidence>
<evidence type="ECO:0000256" key="9">
    <source>
        <dbReference type="SAM" id="Phobius"/>
    </source>
</evidence>
<dbReference type="InterPro" id="IPR000488">
    <property type="entry name" value="Death_dom"/>
</dbReference>
<dbReference type="Proteomes" id="UP000008672">
    <property type="component" value="Unassembled WGS sequence"/>
</dbReference>
<feature type="compositionally biased region" description="Polar residues" evidence="8">
    <location>
        <begin position="57"/>
        <end position="72"/>
    </location>
</feature>
<feature type="compositionally biased region" description="Low complexity" evidence="8">
    <location>
        <begin position="86"/>
        <end position="105"/>
    </location>
</feature>
<reference evidence="11" key="2">
    <citation type="submission" date="2025-08" db="UniProtKB">
        <authorList>
            <consortium name="Ensembl"/>
        </authorList>
    </citation>
    <scope>IDENTIFICATION</scope>
</reference>
<evidence type="ECO:0000256" key="5">
    <source>
        <dbReference type="ARBA" id="ARBA00022989"/>
    </source>
</evidence>
<dbReference type="SUPFAM" id="SSF47986">
    <property type="entry name" value="DEATH domain"/>
    <property type="match status" value="1"/>
</dbReference>
<dbReference type="PROSITE" id="PS50017">
    <property type="entry name" value="DEATH_DOMAIN"/>
    <property type="match status" value="1"/>
</dbReference>
<dbReference type="EMBL" id="AFYH01115373">
    <property type="status" value="NOT_ANNOTATED_CDS"/>
    <property type="molecule type" value="Genomic_DNA"/>
</dbReference>
<proteinExistence type="predicted"/>
<feature type="domain" description="Death" evidence="10">
    <location>
        <begin position="123"/>
        <end position="197"/>
    </location>
</feature>
<dbReference type="SMART" id="SM00005">
    <property type="entry name" value="DEATH"/>
    <property type="match status" value="1"/>
</dbReference>
<keyword evidence="6 9" id="KW-0472">Membrane</keyword>
<evidence type="ECO:0000256" key="1">
    <source>
        <dbReference type="ARBA" id="ARBA00004162"/>
    </source>
</evidence>
<dbReference type="InterPro" id="IPR052302">
    <property type="entry name" value="Neurotrophin_rcpt-DD"/>
</dbReference>
<feature type="transmembrane region" description="Helical" evidence="9">
    <location>
        <begin position="28"/>
        <end position="48"/>
    </location>
</feature>
<dbReference type="STRING" id="7897.ENSLACP00000001301"/>
<dbReference type="GO" id="GO:0009986">
    <property type="term" value="C:cell surface"/>
    <property type="evidence" value="ECO:0007669"/>
    <property type="project" value="TreeGrafter"/>
</dbReference>
<organism evidence="11 12">
    <name type="scientific">Latimeria chalumnae</name>
    <name type="common">Coelacanth</name>
    <dbReference type="NCBI Taxonomy" id="7897"/>
    <lineage>
        <taxon>Eukaryota</taxon>
        <taxon>Metazoa</taxon>
        <taxon>Chordata</taxon>
        <taxon>Craniata</taxon>
        <taxon>Vertebrata</taxon>
        <taxon>Euteleostomi</taxon>
        <taxon>Coelacanthiformes</taxon>
        <taxon>Coelacanthidae</taxon>
        <taxon>Latimeria</taxon>
    </lineage>
</organism>
<evidence type="ECO:0000259" key="10">
    <source>
        <dbReference type="PROSITE" id="PS50017"/>
    </source>
</evidence>
<dbReference type="AlphaFoldDB" id="H2ZV80"/>
<evidence type="ECO:0000256" key="6">
    <source>
        <dbReference type="ARBA" id="ARBA00023136"/>
    </source>
</evidence>
<dbReference type="Bgee" id="ENSLACG00000001167">
    <property type="expression patterns" value="Expressed in pectoral fin and 5 other cell types or tissues"/>
</dbReference>
<dbReference type="GO" id="GO:0006915">
    <property type="term" value="P:apoptotic process"/>
    <property type="evidence" value="ECO:0007669"/>
    <property type="project" value="UniProtKB-KW"/>
</dbReference>
<reference evidence="12" key="1">
    <citation type="submission" date="2011-08" db="EMBL/GenBank/DDBJ databases">
        <title>The draft genome of Latimeria chalumnae.</title>
        <authorList>
            <person name="Di Palma F."/>
            <person name="Alfoldi J."/>
            <person name="Johnson J."/>
            <person name="Berlin A."/>
            <person name="Gnerre S."/>
            <person name="Jaffe D."/>
            <person name="MacCallum I."/>
            <person name="Young S."/>
            <person name="Walker B.J."/>
            <person name="Lander E."/>
            <person name="Lindblad-Toh K."/>
        </authorList>
    </citation>
    <scope>NUCLEOTIDE SEQUENCE [LARGE SCALE GENOMIC DNA]</scope>
    <source>
        <strain evidence="12">Wild caught</strain>
    </source>
</reference>
<keyword evidence="7" id="KW-0325">Glycoprotein</keyword>
<dbReference type="InterPro" id="IPR041448">
    <property type="entry name" value="TNFR16_TM"/>
</dbReference>
<dbReference type="GO" id="GO:0005886">
    <property type="term" value="C:plasma membrane"/>
    <property type="evidence" value="ECO:0007669"/>
    <property type="project" value="UniProtKB-SubCell"/>
</dbReference>
<protein>
    <submittedName>
        <fullName evidence="11">Nerve growth factor receptor</fullName>
    </submittedName>
</protein>
<evidence type="ECO:0000313" key="11">
    <source>
        <dbReference type="Ensembl" id="ENSLACP00000001301.1"/>
    </source>
</evidence>
<evidence type="ECO:0000256" key="7">
    <source>
        <dbReference type="ARBA" id="ARBA00023180"/>
    </source>
</evidence>
<dbReference type="eggNOG" id="ENOG502QWPN">
    <property type="taxonomic scope" value="Eukaryota"/>
</dbReference>
<dbReference type="InterPro" id="IPR011029">
    <property type="entry name" value="DEATH-like_dom_sf"/>
</dbReference>
<dbReference type="GO" id="GO:0007266">
    <property type="term" value="P:Rho protein signal transduction"/>
    <property type="evidence" value="ECO:0007669"/>
    <property type="project" value="TreeGrafter"/>
</dbReference>
<keyword evidence="4" id="KW-0053">Apoptosis</keyword>
<reference evidence="11" key="3">
    <citation type="submission" date="2025-09" db="UniProtKB">
        <authorList>
            <consortium name="Ensembl"/>
        </authorList>
    </citation>
    <scope>IDENTIFICATION</scope>
</reference>
<evidence type="ECO:0000256" key="8">
    <source>
        <dbReference type="SAM" id="MobiDB-lite"/>
    </source>
</evidence>
<sequence length="197" mass="21884">NRSPTDIVTTTIPSSPRFIGSGNADKLIPVYCSILAAVVVGLVAYIAFKRWNSCKQNKQGANNRTVNQTQSPEGEKLHSDSGISVDSQSLHDQPQPQQQLRQQTQASVKEESNLYTNLPPHKQEEIEKLLNGSEEDAWCNLAGLLGYEEDHIDFLKQQEHPVQALLSDWSSKDSATVDVLCNALKKMKREDIAESLL</sequence>
<dbReference type="PANTHER" id="PTHR46605:SF3">
    <property type="entry name" value="TUMOR NECROSIS FACTOR RECEPTOR SUPERFAMILY MEMBER 16"/>
    <property type="match status" value="1"/>
</dbReference>
<dbReference type="GO" id="GO:0048406">
    <property type="term" value="F:nerve growth factor binding"/>
    <property type="evidence" value="ECO:0007669"/>
    <property type="project" value="TreeGrafter"/>
</dbReference>
<dbReference type="GeneTree" id="ENSGT00730000110974"/>
<dbReference type="GO" id="GO:0005035">
    <property type="term" value="F:death receptor activity"/>
    <property type="evidence" value="ECO:0007669"/>
    <property type="project" value="TreeGrafter"/>
</dbReference>
<evidence type="ECO:0000256" key="2">
    <source>
        <dbReference type="ARBA" id="ARBA00022475"/>
    </source>
</evidence>
<keyword evidence="3 9" id="KW-0812">Transmembrane</keyword>
<accession>H2ZV80</accession>
<dbReference type="Pfam" id="PF18422">
    <property type="entry name" value="TNFR_16_TM"/>
    <property type="match status" value="1"/>
</dbReference>
<gene>
    <name evidence="11" type="primary">NGFR</name>
</gene>
<evidence type="ECO:0000313" key="12">
    <source>
        <dbReference type="Proteomes" id="UP000008672"/>
    </source>
</evidence>